<dbReference type="PRINTS" id="PR00320">
    <property type="entry name" value="GPROTEINBRPT"/>
</dbReference>
<feature type="domain" description="Peptidase C14 caspase" evidence="4">
    <location>
        <begin position="4"/>
        <end position="242"/>
    </location>
</feature>
<feature type="repeat" description="WD" evidence="3">
    <location>
        <begin position="1142"/>
        <end position="1183"/>
    </location>
</feature>
<keyword evidence="2" id="KW-0677">Repeat</keyword>
<dbReference type="EMBL" id="JBHTBJ010000073">
    <property type="protein sequence ID" value="MFC7280045.1"/>
    <property type="molecule type" value="Genomic_DNA"/>
</dbReference>
<dbReference type="Gene3D" id="3.40.50.300">
    <property type="entry name" value="P-loop containing nucleotide triphosphate hydrolases"/>
    <property type="match status" value="1"/>
</dbReference>
<dbReference type="Pfam" id="PF17908">
    <property type="entry name" value="APAF1_C"/>
    <property type="match status" value="1"/>
</dbReference>
<dbReference type="NCBIfam" id="NF047832">
    <property type="entry name" value="caspase_w_EACC1"/>
    <property type="match status" value="1"/>
</dbReference>
<sequence length="1308" mass="136269">MGERIAVLIVTDDYRDPVFARLRAPAHDAAALSAVLSDPRVGAYRVELLHNRPSDQVRLRLEQLFRDAGRDDLVLVYVSGHGAKDEAGDLHFVTADTVRGLYDSTAVASHFLRRRIDRSRCRRVLVWLDCCYSGAFPAGHLPKAIAEVDVLDQLADPGGRGCVVMTASTHIQFAYESGADTLPDHPAPGSVFTAAVVAGLRTGDADLGRDGVIDQGELYDFVHGWMRARTAQQTPTQRSQVTGQLPVAFSPHRARTPQGLAFLGAAPVRTPRFVDRPELAALTAMLASARGRPVAVIGMGGAGKTALAAAAVHDERVRAAYPGGVAWLAVEPRTDPRIVQADLARRLGGGTPAFASVAAGREALAGLPAAGPVLVVLDNVWERGVVDAFPAAFQLLFTSRDAGLARDLDAAAVPVAALALPAALELLGRWTRRTAEELDALPADEICTRLDNLALGIAMAGAMIGPVADPARWHDILDRLGQADLSKIRADFGAAYPHPTLLAAIVLGIAELPGDDARQRYRELAVFNGRGAFPRSAAEALWRPAGVRPADAGDLLDLFERRSLIGSAGGGLLILHDLQADVVAHELGPGGLAAAHQRLTEGYRAMAPAGWPSAADDGYLLANLAHHLGRAGRTGELERMLTDLDWLRARLASSGVVSLLQDYAELPGAPAAGAVHGALQLSAHVLSADPAQLPGQVIGRLPGEDESLRRRLTEAAAGGEPWLCPTRPLAAAGGGLDRTFVHRAPVTSVAISPDGRRVVTATGAAVRVWDARSGRELRPLDAHSGPVHDVAISPDGRHVVSGGADRTVRISHLVSGREVRVLTGHDHPVHRVAAAGGCVVSAGSDGTIRAWTTLGAALATIPAAGPIAVTPDGSVLVAGTGDGTVGVLDLPSGARRWSLTGHHGAVIDAAISSDGRRAASSATDSTVRVWDLTTGRTLRVLTDRQHAGPVAITADGRHVVSVAYDHRIRVTDNDTGRDVRTLAGHTGRVVALAVAPTGQIVSAGDDRTARLWQPFTSGRPVAPAAVEGHLRSVDALAFRPGGGSVVSGGFDGTVRVWEVPSGRLSAVLPGHDYGVRAVAAAAFVATAGGDGMVRANGRSWDGDGAGAVSVAISPAGRLVASAGEDATIRVWDAVADRRVHTFTGHQGSPGALAFDADGRLLIAGGDDGTVRVWDLPTGEPVRRLTGHRGSVLAVASGPGGGEMVSCAYGDDRILIWDLAGGRPVRSVAWHGETVRAAAVSAGGDLVVSTGYDATTRLWSLRADREVARWTADHPVTSCAVDSGGERVTVAIGEDGGAIHLLRLHPSLP</sequence>
<dbReference type="InterPro" id="IPR029030">
    <property type="entry name" value="Caspase-like_dom_sf"/>
</dbReference>
<feature type="repeat" description="WD" evidence="3">
    <location>
        <begin position="899"/>
        <end position="940"/>
    </location>
</feature>
<keyword evidence="1 3" id="KW-0853">WD repeat</keyword>
<dbReference type="Gene3D" id="2.130.10.10">
    <property type="entry name" value="YVTN repeat-like/Quinoprotein amine dehydrogenase"/>
    <property type="match status" value="4"/>
</dbReference>
<dbReference type="InterPro" id="IPR011044">
    <property type="entry name" value="Quino_amine_DH_bsu"/>
</dbReference>
<evidence type="ECO:0000259" key="5">
    <source>
        <dbReference type="Pfam" id="PF00931"/>
    </source>
</evidence>
<dbReference type="PROSITE" id="PS00678">
    <property type="entry name" value="WD_REPEATS_1"/>
    <property type="match status" value="3"/>
</dbReference>
<evidence type="ECO:0000259" key="6">
    <source>
        <dbReference type="Pfam" id="PF17908"/>
    </source>
</evidence>
<organism evidence="7 8">
    <name type="scientific">Paractinoplanes rhizophilus</name>
    <dbReference type="NCBI Taxonomy" id="1416877"/>
    <lineage>
        <taxon>Bacteria</taxon>
        <taxon>Bacillati</taxon>
        <taxon>Actinomycetota</taxon>
        <taxon>Actinomycetes</taxon>
        <taxon>Micromonosporales</taxon>
        <taxon>Micromonosporaceae</taxon>
        <taxon>Paractinoplanes</taxon>
    </lineage>
</organism>
<keyword evidence="8" id="KW-1185">Reference proteome</keyword>
<proteinExistence type="predicted"/>
<dbReference type="InterPro" id="IPR011047">
    <property type="entry name" value="Quinoprotein_ADH-like_sf"/>
</dbReference>
<dbReference type="InterPro" id="IPR002182">
    <property type="entry name" value="NB-ARC"/>
</dbReference>
<feature type="repeat" description="WD" evidence="3">
    <location>
        <begin position="1100"/>
        <end position="1141"/>
    </location>
</feature>
<dbReference type="SUPFAM" id="SSF63825">
    <property type="entry name" value="YWTD domain"/>
    <property type="match status" value="1"/>
</dbReference>
<dbReference type="InterPro" id="IPR019775">
    <property type="entry name" value="WD40_repeat_CS"/>
</dbReference>
<feature type="repeat" description="WD" evidence="3">
    <location>
        <begin position="982"/>
        <end position="1013"/>
    </location>
</feature>
<dbReference type="SUPFAM" id="SSF52129">
    <property type="entry name" value="Caspase-like"/>
    <property type="match status" value="1"/>
</dbReference>
<dbReference type="Gene3D" id="3.40.50.1460">
    <property type="match status" value="1"/>
</dbReference>
<dbReference type="Pfam" id="PF00656">
    <property type="entry name" value="Peptidase_C14"/>
    <property type="match status" value="1"/>
</dbReference>
<dbReference type="SUPFAM" id="SSF50998">
    <property type="entry name" value="Quinoprotein alcohol dehydrogenase-like"/>
    <property type="match status" value="1"/>
</dbReference>
<evidence type="ECO:0000256" key="3">
    <source>
        <dbReference type="PROSITE-ProRule" id="PRU00221"/>
    </source>
</evidence>
<dbReference type="SUPFAM" id="SSF50969">
    <property type="entry name" value="YVTN repeat-like/Quinoprotein amine dehydrogenase"/>
    <property type="match status" value="1"/>
</dbReference>
<dbReference type="Gene3D" id="1.25.40.370">
    <property type="match status" value="1"/>
</dbReference>
<name>A0ABW2I565_9ACTN</name>
<dbReference type="Gene3D" id="1.10.10.10">
    <property type="entry name" value="Winged helix-like DNA-binding domain superfamily/Winged helix DNA-binding domain"/>
    <property type="match status" value="1"/>
</dbReference>
<dbReference type="Pfam" id="PF00931">
    <property type="entry name" value="NB-ARC"/>
    <property type="match status" value="1"/>
</dbReference>
<dbReference type="InterPro" id="IPR020472">
    <property type="entry name" value="WD40_PAC1"/>
</dbReference>
<feature type="repeat" description="WD" evidence="3">
    <location>
        <begin position="1026"/>
        <end position="1067"/>
    </location>
</feature>
<dbReference type="CDD" id="cd00200">
    <property type="entry name" value="WD40"/>
    <property type="match status" value="2"/>
</dbReference>
<gene>
    <name evidence="7" type="ORF">ACFQS1_39315</name>
</gene>
<evidence type="ECO:0000256" key="2">
    <source>
        <dbReference type="ARBA" id="ARBA00022737"/>
    </source>
</evidence>
<dbReference type="RefSeq" id="WP_378977954.1">
    <property type="nucleotide sequence ID" value="NZ_JBHTBJ010000073.1"/>
</dbReference>
<dbReference type="InterPro" id="IPR015943">
    <property type="entry name" value="WD40/YVTN_repeat-like_dom_sf"/>
</dbReference>
<accession>A0ABW2I565</accession>
<dbReference type="InterPro" id="IPR041452">
    <property type="entry name" value="APAF1_C"/>
</dbReference>
<dbReference type="SMART" id="SM00320">
    <property type="entry name" value="WD40"/>
    <property type="match status" value="12"/>
</dbReference>
<evidence type="ECO:0000256" key="1">
    <source>
        <dbReference type="ARBA" id="ARBA00022574"/>
    </source>
</evidence>
<evidence type="ECO:0000313" key="8">
    <source>
        <dbReference type="Proteomes" id="UP001596548"/>
    </source>
</evidence>
<dbReference type="PROSITE" id="PS50294">
    <property type="entry name" value="WD_REPEATS_REGION"/>
    <property type="match status" value="6"/>
</dbReference>
<reference evidence="8" key="1">
    <citation type="journal article" date="2019" name="Int. J. Syst. Evol. Microbiol.">
        <title>The Global Catalogue of Microorganisms (GCM) 10K type strain sequencing project: providing services to taxonomists for standard genome sequencing and annotation.</title>
        <authorList>
            <consortium name="The Broad Institute Genomics Platform"/>
            <consortium name="The Broad Institute Genome Sequencing Center for Infectious Disease"/>
            <person name="Wu L."/>
            <person name="Ma J."/>
        </authorList>
    </citation>
    <scope>NUCLEOTIDE SEQUENCE [LARGE SCALE GENOMIC DNA]</scope>
    <source>
        <strain evidence="8">XZYJT-10</strain>
    </source>
</reference>
<dbReference type="SUPFAM" id="SSF52540">
    <property type="entry name" value="P-loop containing nucleoside triphosphate hydrolases"/>
    <property type="match status" value="1"/>
</dbReference>
<dbReference type="Proteomes" id="UP001596548">
    <property type="component" value="Unassembled WGS sequence"/>
</dbReference>
<evidence type="ECO:0000313" key="7">
    <source>
        <dbReference type="EMBL" id="MFC7280045.1"/>
    </source>
</evidence>
<protein>
    <submittedName>
        <fullName evidence="7">NB-ARC domain-containing protein</fullName>
    </submittedName>
</protein>
<dbReference type="Pfam" id="PF00400">
    <property type="entry name" value="WD40"/>
    <property type="match status" value="10"/>
</dbReference>
<dbReference type="PANTHER" id="PTHR22847">
    <property type="entry name" value="WD40 REPEAT PROTEIN"/>
    <property type="match status" value="1"/>
</dbReference>
<dbReference type="InterPro" id="IPR001680">
    <property type="entry name" value="WD40_rpt"/>
</dbReference>
<evidence type="ECO:0000259" key="4">
    <source>
        <dbReference type="Pfam" id="PF00656"/>
    </source>
</evidence>
<feature type="repeat" description="WD" evidence="3">
    <location>
        <begin position="780"/>
        <end position="821"/>
    </location>
</feature>
<dbReference type="InterPro" id="IPR027417">
    <property type="entry name" value="P-loop_NTPase"/>
</dbReference>
<dbReference type="PANTHER" id="PTHR22847:SF637">
    <property type="entry name" value="WD REPEAT DOMAIN 5B"/>
    <property type="match status" value="1"/>
</dbReference>
<feature type="repeat" description="WD" evidence="3">
    <location>
        <begin position="1227"/>
        <end position="1268"/>
    </location>
</feature>
<feature type="repeat" description="WD" evidence="3">
    <location>
        <begin position="822"/>
        <end position="851"/>
    </location>
</feature>
<dbReference type="InterPro" id="IPR011600">
    <property type="entry name" value="Pept_C14_caspase"/>
</dbReference>
<dbReference type="PROSITE" id="PS50082">
    <property type="entry name" value="WD_REPEATS_2"/>
    <property type="match status" value="10"/>
</dbReference>
<feature type="domain" description="APAF-1 helical" evidence="6">
    <location>
        <begin position="593"/>
        <end position="665"/>
    </location>
</feature>
<feature type="repeat" description="WD" evidence="3">
    <location>
        <begin position="1184"/>
        <end position="1226"/>
    </location>
</feature>
<feature type="repeat" description="WD" evidence="3">
    <location>
        <begin position="739"/>
        <end position="779"/>
    </location>
</feature>
<feature type="domain" description="NB-ARC" evidence="5">
    <location>
        <begin position="293"/>
        <end position="410"/>
    </location>
</feature>
<dbReference type="InterPro" id="IPR036388">
    <property type="entry name" value="WH-like_DNA-bd_sf"/>
</dbReference>
<comment type="caution">
    <text evidence="7">The sequence shown here is derived from an EMBL/GenBank/DDBJ whole genome shotgun (WGS) entry which is preliminary data.</text>
</comment>